<name>A0A4U2YHB1_9ACTN</name>
<reference evidence="3 4" key="1">
    <citation type="submission" date="2019-04" db="EMBL/GenBank/DDBJ databases">
        <authorList>
            <person name="Dong K."/>
        </authorList>
    </citation>
    <scope>NUCLEOTIDE SEQUENCE [LARGE SCALE GENOMIC DNA]</scope>
    <source>
        <strain evidence="4">dk3543</strain>
    </source>
</reference>
<dbReference type="RefSeq" id="WP_137067459.1">
    <property type="nucleotide sequence ID" value="NZ_CP040748.1"/>
</dbReference>
<evidence type="ECO:0000313" key="3">
    <source>
        <dbReference type="EMBL" id="TKI60426.1"/>
    </source>
</evidence>
<keyword evidence="4" id="KW-1185">Reference proteome</keyword>
<evidence type="ECO:0008006" key="5">
    <source>
        <dbReference type="Google" id="ProtNLM"/>
    </source>
</evidence>
<dbReference type="PROSITE" id="PS51257">
    <property type="entry name" value="PROKAR_LIPOPROTEIN"/>
    <property type="match status" value="1"/>
</dbReference>
<dbReference type="AlphaFoldDB" id="A0A4U2YHB1"/>
<feature type="compositionally biased region" description="Low complexity" evidence="1">
    <location>
        <begin position="44"/>
        <end position="63"/>
    </location>
</feature>
<feature type="chain" id="PRO_5020846334" description="Secreted protein" evidence="2">
    <location>
        <begin position="34"/>
        <end position="171"/>
    </location>
</feature>
<dbReference type="EMBL" id="SZPY01000005">
    <property type="protein sequence ID" value="TKI60426.1"/>
    <property type="molecule type" value="Genomic_DNA"/>
</dbReference>
<comment type="caution">
    <text evidence="3">The sequence shown here is derived from an EMBL/GenBank/DDBJ whole genome shotgun (WGS) entry which is preliminary data.</text>
</comment>
<protein>
    <recommendedName>
        <fullName evidence="5">Secreted protein</fullName>
    </recommendedName>
</protein>
<keyword evidence="2" id="KW-0732">Signal</keyword>
<evidence type="ECO:0000256" key="1">
    <source>
        <dbReference type="SAM" id="MobiDB-lite"/>
    </source>
</evidence>
<feature type="region of interest" description="Disordered" evidence="1">
    <location>
        <begin position="34"/>
        <end position="63"/>
    </location>
</feature>
<feature type="signal peptide" evidence="2">
    <location>
        <begin position="1"/>
        <end position="33"/>
    </location>
</feature>
<accession>A0A4U2YHB1</accession>
<organism evidence="3 4">
    <name type="scientific">Nocardioides jishulii</name>
    <dbReference type="NCBI Taxonomy" id="2575440"/>
    <lineage>
        <taxon>Bacteria</taxon>
        <taxon>Bacillati</taxon>
        <taxon>Actinomycetota</taxon>
        <taxon>Actinomycetes</taxon>
        <taxon>Propionibacteriales</taxon>
        <taxon>Nocardioidaceae</taxon>
        <taxon>Nocardioides</taxon>
    </lineage>
</organism>
<dbReference type="OrthoDB" id="9992655at2"/>
<sequence>MTTTQTRPTRRPERATRLATLLVAALALGPALAACGSETDDGPAARPSATPTPTTTPTTDGPVTFTEVATFTDTRIRADETGKLEPLSTSDDVSAWLQPLNAPAPLVQEVQEEVERQDDELHGTVLWVGCDEPESYSVVRTGGELEVRVSPPKQESQCVAPMTWLALVSVN</sequence>
<gene>
    <name evidence="3" type="ORF">FC770_16675</name>
</gene>
<evidence type="ECO:0000256" key="2">
    <source>
        <dbReference type="SAM" id="SignalP"/>
    </source>
</evidence>
<proteinExistence type="predicted"/>
<dbReference type="Proteomes" id="UP000307808">
    <property type="component" value="Unassembled WGS sequence"/>
</dbReference>
<evidence type="ECO:0000313" key="4">
    <source>
        <dbReference type="Proteomes" id="UP000307808"/>
    </source>
</evidence>